<sequence length="394" mass="44074">MLGLTNAVFAMRAAAFFNKEREVYFEKSALCLATIGGDVAAERSNTPEVFVCSDADASTNCGCFTPHEVTAFLQASLTYLNAAEDTDPDDTNNRTRAVTSALSTTVLHFPFYREPVAPEHIDLLGQIFRCILRNWFITRDSTLSSRDWLFSMVNGVLGRVLTNCPSLFEAYTSSLRTLLEETISITIGENSFKPSVRQILNRWKTLSLAIDFLLNCMPFSIQSNQQDCYRDFVSAIRDLLSREIPNMQWMLLDIFQTIELESDEFDAVCGLLVVWNQLSQTIQTFRKRYTVLLLPGTETDSTSTPNQEIGLASGEGESVTDVSDPNPHTHTAYFDSSGSCCMPSWSVLETNPKDLSHEKLKSKPAQTFLFSSVMRPPPRKKTCFASAFKQSTPT</sequence>
<keyword evidence="2" id="KW-1185">Reference proteome</keyword>
<evidence type="ECO:0000313" key="1">
    <source>
        <dbReference type="EMBL" id="VDP90911.1"/>
    </source>
</evidence>
<evidence type="ECO:0000313" key="3">
    <source>
        <dbReference type="WBParaSite" id="ECPE_0001367901-mRNA-1"/>
    </source>
</evidence>
<evidence type="ECO:0000313" key="2">
    <source>
        <dbReference type="Proteomes" id="UP000272942"/>
    </source>
</evidence>
<reference evidence="1 2" key="2">
    <citation type="submission" date="2018-11" db="EMBL/GenBank/DDBJ databases">
        <authorList>
            <consortium name="Pathogen Informatics"/>
        </authorList>
    </citation>
    <scope>NUCLEOTIDE SEQUENCE [LARGE SCALE GENOMIC DNA]</scope>
    <source>
        <strain evidence="1 2">Egypt</strain>
    </source>
</reference>
<dbReference type="AlphaFoldDB" id="A0A183B354"/>
<dbReference type="WBParaSite" id="ECPE_0001367901-mRNA-1">
    <property type="protein sequence ID" value="ECPE_0001367901-mRNA-1"/>
    <property type="gene ID" value="ECPE_0001367901"/>
</dbReference>
<proteinExistence type="predicted"/>
<dbReference type="OrthoDB" id="10419384at2759"/>
<organism evidence="3">
    <name type="scientific">Echinostoma caproni</name>
    <dbReference type="NCBI Taxonomy" id="27848"/>
    <lineage>
        <taxon>Eukaryota</taxon>
        <taxon>Metazoa</taxon>
        <taxon>Spiralia</taxon>
        <taxon>Lophotrochozoa</taxon>
        <taxon>Platyhelminthes</taxon>
        <taxon>Trematoda</taxon>
        <taxon>Digenea</taxon>
        <taxon>Plagiorchiida</taxon>
        <taxon>Echinostomata</taxon>
        <taxon>Echinostomatoidea</taxon>
        <taxon>Echinostomatidae</taxon>
        <taxon>Echinostoma</taxon>
    </lineage>
</organism>
<gene>
    <name evidence="1" type="ORF">ECPE_LOCUS13639</name>
</gene>
<name>A0A183B354_9TREM</name>
<accession>A0A183B354</accession>
<reference evidence="3" key="1">
    <citation type="submission" date="2016-06" db="UniProtKB">
        <authorList>
            <consortium name="WormBaseParasite"/>
        </authorList>
    </citation>
    <scope>IDENTIFICATION</scope>
</reference>
<dbReference type="Proteomes" id="UP000272942">
    <property type="component" value="Unassembled WGS sequence"/>
</dbReference>
<protein>
    <submittedName>
        <fullName evidence="1 3">Uncharacterized protein</fullName>
    </submittedName>
</protein>
<dbReference type="EMBL" id="UZAN01055578">
    <property type="protein sequence ID" value="VDP90911.1"/>
    <property type="molecule type" value="Genomic_DNA"/>
</dbReference>